<name>A0A4Z1PUZ6_9PEZI</name>
<proteinExistence type="predicted"/>
<dbReference type="EMBL" id="SNSC02000002">
    <property type="protein sequence ID" value="TID26829.1"/>
    <property type="molecule type" value="Genomic_DNA"/>
</dbReference>
<protein>
    <submittedName>
        <fullName evidence="1">Uncharacterized protein</fullName>
    </submittedName>
</protein>
<evidence type="ECO:0000313" key="1">
    <source>
        <dbReference type="EMBL" id="TID26829.1"/>
    </source>
</evidence>
<dbReference type="AlphaFoldDB" id="A0A4Z1PUZ6"/>
<gene>
    <name evidence="1" type="ORF">E6O75_ATG01322</name>
</gene>
<evidence type="ECO:0000313" key="2">
    <source>
        <dbReference type="Proteomes" id="UP000298493"/>
    </source>
</evidence>
<comment type="caution">
    <text evidence="1">The sequence shown here is derived from an EMBL/GenBank/DDBJ whole genome shotgun (WGS) entry which is preliminary data.</text>
</comment>
<dbReference type="Proteomes" id="UP000298493">
    <property type="component" value="Unassembled WGS sequence"/>
</dbReference>
<accession>A0A4Z1PUZ6</accession>
<organism evidence="1 2">
    <name type="scientific">Venturia nashicola</name>
    <dbReference type="NCBI Taxonomy" id="86259"/>
    <lineage>
        <taxon>Eukaryota</taxon>
        <taxon>Fungi</taxon>
        <taxon>Dikarya</taxon>
        <taxon>Ascomycota</taxon>
        <taxon>Pezizomycotina</taxon>
        <taxon>Dothideomycetes</taxon>
        <taxon>Pleosporomycetidae</taxon>
        <taxon>Venturiales</taxon>
        <taxon>Venturiaceae</taxon>
        <taxon>Venturia</taxon>
    </lineage>
</organism>
<sequence length="70" mass="7829">MDRPTTCLCSIPHFLIEFTGVPPQPEDSQEEPVANLLDSSWNPDVLMARSTANTTIQPMMITKTLDQPEK</sequence>
<reference evidence="1 2" key="1">
    <citation type="submission" date="2019-04" db="EMBL/GenBank/DDBJ databases">
        <title>High contiguity whole genome sequence and gene annotation resource for two Venturia nashicola isolates.</title>
        <authorList>
            <person name="Prokchorchik M."/>
            <person name="Won K."/>
            <person name="Lee Y."/>
            <person name="Choi E.D."/>
            <person name="Segonzac C."/>
            <person name="Sohn K.H."/>
        </authorList>
    </citation>
    <scope>NUCLEOTIDE SEQUENCE [LARGE SCALE GENOMIC DNA]</scope>
    <source>
        <strain evidence="1 2">PRI2</strain>
    </source>
</reference>
<keyword evidence="2" id="KW-1185">Reference proteome</keyword>